<dbReference type="Gramene" id="PGSC0003DMT400088554">
    <property type="protein sequence ID" value="PGSC0003DMT400088554"/>
    <property type="gene ID" value="PGSC0003DMG400038125"/>
</dbReference>
<name>M1DG81_SOLTU</name>
<evidence type="ECO:0000313" key="2">
    <source>
        <dbReference type="EnsemblPlants" id="PGSC0003DMT400088554"/>
    </source>
</evidence>
<protein>
    <recommendedName>
        <fullName evidence="4">Gag-pol polyprotein</fullName>
    </recommendedName>
</protein>
<dbReference type="eggNOG" id="KOG0017">
    <property type="taxonomic scope" value="Eukaryota"/>
</dbReference>
<dbReference type="Proteomes" id="UP000011115">
    <property type="component" value="Unassembled WGS sequence"/>
</dbReference>
<keyword evidence="3" id="KW-1185">Reference proteome</keyword>
<sequence length="226" mass="25277">MFYICEVVKLVISERVRLVVDKLFRVESAAEMAKKRGSSFAVQLNAFVGHGAGLGINPSHSYGTSHPDRARTRVNATSQPEDANRDQPQVVLEERVQEHVFHDAPSKGPPIVPIVSLLDDVVIRLLNVFEALVPNQVAATGQPKDLNNFMDLKPSEFDATPTSIEPQEFIDHCEKILNTLGLKETRGVKFTTFMFSVSLEAWWTYIQRGRQAVLPLITLSKFFSNV</sequence>
<evidence type="ECO:0000256" key="1">
    <source>
        <dbReference type="SAM" id="MobiDB-lite"/>
    </source>
</evidence>
<reference evidence="2" key="2">
    <citation type="submission" date="2015-06" db="UniProtKB">
        <authorList>
            <consortium name="EnsemblPlants"/>
        </authorList>
    </citation>
    <scope>IDENTIFICATION</scope>
    <source>
        <strain evidence="2">DM1-3 516 R44</strain>
    </source>
</reference>
<dbReference type="PaxDb" id="4113-PGSC0003DMT400088554"/>
<dbReference type="HOGENOM" id="CLU_1226630_0_0_1"/>
<evidence type="ECO:0008006" key="4">
    <source>
        <dbReference type="Google" id="ProtNLM"/>
    </source>
</evidence>
<organism evidence="2 3">
    <name type="scientific">Solanum tuberosum</name>
    <name type="common">Potato</name>
    <dbReference type="NCBI Taxonomy" id="4113"/>
    <lineage>
        <taxon>Eukaryota</taxon>
        <taxon>Viridiplantae</taxon>
        <taxon>Streptophyta</taxon>
        <taxon>Embryophyta</taxon>
        <taxon>Tracheophyta</taxon>
        <taxon>Spermatophyta</taxon>
        <taxon>Magnoliopsida</taxon>
        <taxon>eudicotyledons</taxon>
        <taxon>Gunneridae</taxon>
        <taxon>Pentapetalae</taxon>
        <taxon>asterids</taxon>
        <taxon>lamiids</taxon>
        <taxon>Solanales</taxon>
        <taxon>Solanaceae</taxon>
        <taxon>Solanoideae</taxon>
        <taxon>Solaneae</taxon>
        <taxon>Solanum</taxon>
    </lineage>
</organism>
<feature type="region of interest" description="Disordered" evidence="1">
    <location>
        <begin position="58"/>
        <end position="87"/>
    </location>
</feature>
<dbReference type="InParanoid" id="M1DG81"/>
<dbReference type="AlphaFoldDB" id="M1DG81"/>
<dbReference type="EnsemblPlants" id="PGSC0003DMT400088554">
    <property type="protein sequence ID" value="PGSC0003DMT400088554"/>
    <property type="gene ID" value="PGSC0003DMG400038125"/>
</dbReference>
<evidence type="ECO:0000313" key="3">
    <source>
        <dbReference type="Proteomes" id="UP000011115"/>
    </source>
</evidence>
<reference evidence="3" key="1">
    <citation type="journal article" date="2011" name="Nature">
        <title>Genome sequence and analysis of the tuber crop potato.</title>
        <authorList>
            <consortium name="The Potato Genome Sequencing Consortium"/>
        </authorList>
    </citation>
    <scope>NUCLEOTIDE SEQUENCE [LARGE SCALE GENOMIC DNA]</scope>
    <source>
        <strain evidence="3">cv. DM1-3 516 R44</strain>
    </source>
</reference>
<dbReference type="OMA" id="EGMANTW"/>
<proteinExistence type="predicted"/>
<accession>M1DG81</accession>